<organism evidence="5 6">
    <name type="scientific">Owenia fusiformis</name>
    <name type="common">Polychaete worm</name>
    <dbReference type="NCBI Taxonomy" id="6347"/>
    <lineage>
        <taxon>Eukaryota</taxon>
        <taxon>Metazoa</taxon>
        <taxon>Spiralia</taxon>
        <taxon>Lophotrochozoa</taxon>
        <taxon>Annelida</taxon>
        <taxon>Polychaeta</taxon>
        <taxon>Sedentaria</taxon>
        <taxon>Canalipalpata</taxon>
        <taxon>Sabellida</taxon>
        <taxon>Oweniida</taxon>
        <taxon>Oweniidae</taxon>
        <taxon>Owenia</taxon>
    </lineage>
</organism>
<dbReference type="InterPro" id="IPR011042">
    <property type="entry name" value="6-blade_b-propeller_TolB-like"/>
</dbReference>
<evidence type="ECO:0000313" key="6">
    <source>
        <dbReference type="Proteomes" id="UP000749559"/>
    </source>
</evidence>
<dbReference type="GO" id="GO:0008270">
    <property type="term" value="F:zinc ion binding"/>
    <property type="evidence" value="ECO:0007669"/>
    <property type="project" value="UniProtKB-KW"/>
</dbReference>
<evidence type="ECO:0000313" key="5">
    <source>
        <dbReference type="EMBL" id="CAH1781381.1"/>
    </source>
</evidence>
<evidence type="ECO:0000256" key="3">
    <source>
        <dbReference type="ARBA" id="ARBA00022771"/>
    </source>
</evidence>
<dbReference type="OrthoDB" id="6105938at2759"/>
<reference evidence="5" key="1">
    <citation type="submission" date="2022-03" db="EMBL/GenBank/DDBJ databases">
        <authorList>
            <person name="Martin C."/>
        </authorList>
    </citation>
    <scope>NUCLEOTIDE SEQUENCE</scope>
</reference>
<keyword evidence="2" id="KW-0479">Metal-binding</keyword>
<dbReference type="PROSITE" id="PS50119">
    <property type="entry name" value="ZF_BBOX"/>
    <property type="match status" value="1"/>
</dbReference>
<dbReference type="InterPro" id="IPR000315">
    <property type="entry name" value="Znf_B-box"/>
</dbReference>
<sequence length="674" mass="75453">MTQERINMAESLTDSDRLIESVTCAICMNVLNDPRCLPCMHTFCMGCIQDIMDLRKGEEHFPCPICREPCSIMEGAVGLKANFFARSVLEAINDRTDVADVKCDVCRKGGSNVPATSKCVECNEKFCKGCERTHRLSRFTEQHQVLGLTGDKSLDEKNSIALLSKRIVYCERHKNEALRYYCKSDERLICQDCFAYDHQGHVLMDIEETAKANMKKMSLVIDLGKKRSDETESAIVEKHAYKQFIENNMEDATAQLDADLQATHDKVEAHFKSLKVQTMSMGHAVIKNIIAGLAELQFDKDAIDGTVKQLENLQAHGNHADIVYMVPEMTSKLESWSTPLDLGSEQAMALAVIPSRMTDDNNVTLAKVECEALGKVNSNPHNMYELNDGTETGTKYVERSIDIDDLRSIAVFPNDEIAVILGESVRCYDKELNLRRTLPIKFEKKNIPYAVTNENGLALLMKGSFLSKRSVQIYDISGDLFRKISVGIKSPRDIAMKADGDFLVLTSDGKIIEVASSSGDILETYLLPGSFDEPFRIDVNSLDDVVVSDKFYIRHFSKSCSNKYEISFSFSAIIYGYSEKNEIERFDKLKSFGLFDSQNDVVILNARNNKVQVMSSRGRIKTTLIKKSRSECVLFDIASAKDGAIVAGVAYHTTTGQKTGIITFQYRSDDGELI</sequence>
<dbReference type="InterPro" id="IPR017907">
    <property type="entry name" value="Znf_RING_CS"/>
</dbReference>
<dbReference type="PROSITE" id="PS50089">
    <property type="entry name" value="ZF_RING_2"/>
    <property type="match status" value="1"/>
</dbReference>
<dbReference type="Pfam" id="PF00643">
    <property type="entry name" value="zf-B_box"/>
    <property type="match status" value="1"/>
</dbReference>
<evidence type="ECO:0000256" key="2">
    <source>
        <dbReference type="ARBA" id="ARBA00022723"/>
    </source>
</evidence>
<dbReference type="InterPro" id="IPR013083">
    <property type="entry name" value="Znf_RING/FYVE/PHD"/>
</dbReference>
<dbReference type="GO" id="GO:0061630">
    <property type="term" value="F:ubiquitin protein ligase activity"/>
    <property type="evidence" value="ECO:0007669"/>
    <property type="project" value="TreeGrafter"/>
</dbReference>
<dbReference type="Gene3D" id="2.120.10.30">
    <property type="entry name" value="TolB, C-terminal domain"/>
    <property type="match status" value="1"/>
</dbReference>
<dbReference type="Gene3D" id="3.30.40.10">
    <property type="entry name" value="Zinc/RING finger domain, C3HC4 (zinc finger)"/>
    <property type="match status" value="1"/>
</dbReference>
<dbReference type="Pfam" id="PF13445">
    <property type="entry name" value="zf-RING_UBOX"/>
    <property type="match status" value="1"/>
</dbReference>
<dbReference type="SUPFAM" id="SSF63829">
    <property type="entry name" value="Calcium-dependent phosphotriesterase"/>
    <property type="match status" value="1"/>
</dbReference>
<dbReference type="SUPFAM" id="SSF57845">
    <property type="entry name" value="B-box zinc-binding domain"/>
    <property type="match status" value="1"/>
</dbReference>
<dbReference type="AlphaFoldDB" id="A0A8J1UFT3"/>
<dbReference type="SMART" id="SM00184">
    <property type="entry name" value="RING"/>
    <property type="match status" value="1"/>
</dbReference>
<evidence type="ECO:0000256" key="4">
    <source>
        <dbReference type="ARBA" id="ARBA00022833"/>
    </source>
</evidence>
<keyword evidence="3" id="KW-0863">Zinc-finger</keyword>
<dbReference type="PANTHER" id="PTHR25462:SF229">
    <property type="entry name" value="TRANSCRIPTION INTERMEDIARY FACTOR 1-BETA"/>
    <property type="match status" value="1"/>
</dbReference>
<accession>A0A8J1UFT3</accession>
<dbReference type="InterPro" id="IPR001841">
    <property type="entry name" value="Znf_RING"/>
</dbReference>
<keyword evidence="4" id="KW-0862">Zinc</keyword>
<dbReference type="SUPFAM" id="SSF57850">
    <property type="entry name" value="RING/U-box"/>
    <property type="match status" value="1"/>
</dbReference>
<dbReference type="SMART" id="SM00336">
    <property type="entry name" value="BBOX"/>
    <property type="match status" value="2"/>
</dbReference>
<dbReference type="InterPro" id="IPR027370">
    <property type="entry name" value="Znf-RING_euk"/>
</dbReference>
<keyword evidence="6" id="KW-1185">Reference proteome</keyword>
<comment type="caution">
    <text evidence="5">The sequence shown here is derived from an EMBL/GenBank/DDBJ whole genome shotgun (WGS) entry which is preliminary data.</text>
</comment>
<keyword evidence="1" id="KW-0597">Phosphoprotein</keyword>
<dbReference type="EMBL" id="CAIIXF020000004">
    <property type="protein sequence ID" value="CAH1781381.1"/>
    <property type="molecule type" value="Genomic_DNA"/>
</dbReference>
<dbReference type="InterPro" id="IPR047153">
    <property type="entry name" value="TRIM45/56/19-like"/>
</dbReference>
<dbReference type="GO" id="GO:0006513">
    <property type="term" value="P:protein monoubiquitination"/>
    <property type="evidence" value="ECO:0007669"/>
    <property type="project" value="TreeGrafter"/>
</dbReference>
<evidence type="ECO:0000256" key="1">
    <source>
        <dbReference type="ARBA" id="ARBA00022553"/>
    </source>
</evidence>
<dbReference type="PANTHER" id="PTHR25462">
    <property type="entry name" value="BONUS, ISOFORM C-RELATED"/>
    <property type="match status" value="1"/>
</dbReference>
<proteinExistence type="predicted"/>
<dbReference type="PROSITE" id="PS00518">
    <property type="entry name" value="ZF_RING_1"/>
    <property type="match status" value="1"/>
</dbReference>
<dbReference type="Proteomes" id="UP000749559">
    <property type="component" value="Unassembled WGS sequence"/>
</dbReference>
<name>A0A8J1UFT3_OWEFU</name>
<dbReference type="Gene3D" id="3.30.160.60">
    <property type="entry name" value="Classic Zinc Finger"/>
    <property type="match status" value="1"/>
</dbReference>
<dbReference type="Gene3D" id="4.10.830.40">
    <property type="match status" value="1"/>
</dbReference>
<protein>
    <submittedName>
        <fullName evidence="5">Uncharacterized protein</fullName>
    </submittedName>
</protein>
<gene>
    <name evidence="5" type="ORF">OFUS_LOCUS7965</name>
</gene>